<dbReference type="Proteomes" id="UP000217696">
    <property type="component" value="Chromosome"/>
</dbReference>
<protein>
    <submittedName>
        <fullName evidence="1">Uncharacterized protein</fullName>
    </submittedName>
</protein>
<proteinExistence type="predicted"/>
<name>A0A0U5BLH7_9BACL</name>
<dbReference type="RefSeq" id="WP_096466744.1">
    <property type="nucleotide sequence ID" value="NZ_AP017312.1"/>
</dbReference>
<accession>A0A0U5BLH7</accession>
<organism evidence="1 2">
    <name type="scientific">Aneurinibacillus soli</name>
    <dbReference type="NCBI Taxonomy" id="1500254"/>
    <lineage>
        <taxon>Bacteria</taxon>
        <taxon>Bacillati</taxon>
        <taxon>Bacillota</taxon>
        <taxon>Bacilli</taxon>
        <taxon>Bacillales</taxon>
        <taxon>Paenibacillaceae</taxon>
        <taxon>Aneurinibacillus group</taxon>
        <taxon>Aneurinibacillus</taxon>
    </lineage>
</organism>
<sequence length="162" mass="17948">MSHEHKNKFRDFDFFVVNPNTPAFERNFSGEVEDSTVATLEVDNIDKHDRIWLSGTLRVDNNSDPVDLSVKIFRGDAATGEEIFRTDLELDSNDPNEASSVLQIPIAHVDVITKEVLESLGDDDVLYTLTLSLESGLEPTPGSVNVDLTGPITFTAVRIKKS</sequence>
<dbReference type="OrthoDB" id="2082607at2"/>
<dbReference type="KEGG" id="asoc:CB4_03216"/>
<dbReference type="AlphaFoldDB" id="A0A0U5BLH7"/>
<gene>
    <name evidence="1" type="ORF">CB4_03216</name>
</gene>
<dbReference type="EMBL" id="AP017312">
    <property type="protein sequence ID" value="BAU29038.1"/>
    <property type="molecule type" value="Genomic_DNA"/>
</dbReference>
<evidence type="ECO:0000313" key="2">
    <source>
        <dbReference type="Proteomes" id="UP000217696"/>
    </source>
</evidence>
<keyword evidence="2" id="KW-1185">Reference proteome</keyword>
<evidence type="ECO:0000313" key="1">
    <source>
        <dbReference type="EMBL" id="BAU29038.1"/>
    </source>
</evidence>
<reference evidence="1 2" key="1">
    <citation type="submission" date="2015-12" db="EMBL/GenBank/DDBJ databases">
        <title>Genome sequence of Aneurinibacillus soli.</title>
        <authorList>
            <person name="Lee J.S."/>
            <person name="Lee K.C."/>
            <person name="Kim K.K."/>
            <person name="Lee B.W."/>
        </authorList>
    </citation>
    <scope>NUCLEOTIDE SEQUENCE [LARGE SCALE GENOMIC DNA]</scope>
    <source>
        <strain evidence="1 2">CB4</strain>
    </source>
</reference>